<dbReference type="InterPro" id="IPR017871">
    <property type="entry name" value="ABC_transporter-like_CS"/>
</dbReference>
<keyword evidence="3" id="KW-0547">Nucleotide-binding</keyword>
<evidence type="ECO:0000256" key="5">
    <source>
        <dbReference type="ARBA" id="ARBA00022989"/>
    </source>
</evidence>
<keyword evidence="5 7" id="KW-1133">Transmembrane helix</keyword>
<evidence type="ECO:0000259" key="8">
    <source>
        <dbReference type="PROSITE" id="PS50893"/>
    </source>
</evidence>
<feature type="transmembrane region" description="Helical" evidence="7">
    <location>
        <begin position="186"/>
        <end position="204"/>
    </location>
</feature>
<dbReference type="PROSITE" id="PS00211">
    <property type="entry name" value="ABC_TRANSPORTER_1"/>
    <property type="match status" value="1"/>
</dbReference>
<dbReference type="SUPFAM" id="SSF90123">
    <property type="entry name" value="ABC transporter transmembrane region"/>
    <property type="match status" value="1"/>
</dbReference>
<dbReference type="GO" id="GO:0005524">
    <property type="term" value="F:ATP binding"/>
    <property type="evidence" value="ECO:0007669"/>
    <property type="project" value="UniProtKB-KW"/>
</dbReference>
<dbReference type="RefSeq" id="WP_166076703.1">
    <property type="nucleotide sequence ID" value="NZ_JAAJBT010000002.1"/>
</dbReference>
<proteinExistence type="predicted"/>
<comment type="subcellular location">
    <subcellularLocation>
        <location evidence="1">Cell membrane</location>
        <topology evidence="1">Multi-pass membrane protein</topology>
    </subcellularLocation>
</comment>
<dbReference type="PANTHER" id="PTHR24221:SF654">
    <property type="entry name" value="ATP-BINDING CASSETTE SUB-FAMILY B MEMBER 6"/>
    <property type="match status" value="1"/>
</dbReference>
<name>A0ABX0I382_9FLAO</name>
<dbReference type="InterPro" id="IPR011527">
    <property type="entry name" value="ABC1_TM_dom"/>
</dbReference>
<dbReference type="InterPro" id="IPR003439">
    <property type="entry name" value="ABC_transporter-like_ATP-bd"/>
</dbReference>
<evidence type="ECO:0000256" key="3">
    <source>
        <dbReference type="ARBA" id="ARBA00022741"/>
    </source>
</evidence>
<dbReference type="SMART" id="SM00382">
    <property type="entry name" value="AAA"/>
    <property type="match status" value="1"/>
</dbReference>
<feature type="domain" description="ABC transmembrane type-1" evidence="9">
    <location>
        <begin position="26"/>
        <end position="331"/>
    </location>
</feature>
<dbReference type="Pfam" id="PF00005">
    <property type="entry name" value="ABC_tran"/>
    <property type="match status" value="1"/>
</dbReference>
<dbReference type="InterPro" id="IPR003593">
    <property type="entry name" value="AAA+_ATPase"/>
</dbReference>
<evidence type="ECO:0000256" key="4">
    <source>
        <dbReference type="ARBA" id="ARBA00022840"/>
    </source>
</evidence>
<gene>
    <name evidence="10" type="ORF">G4D72_05905</name>
</gene>
<comment type="caution">
    <text evidence="10">The sequence shown here is derived from an EMBL/GenBank/DDBJ whole genome shotgun (WGS) entry which is preliminary data.</text>
</comment>
<dbReference type="PANTHER" id="PTHR24221">
    <property type="entry name" value="ATP-BINDING CASSETTE SUB-FAMILY B"/>
    <property type="match status" value="1"/>
</dbReference>
<dbReference type="InterPro" id="IPR027417">
    <property type="entry name" value="P-loop_NTPase"/>
</dbReference>
<dbReference type="CDD" id="cd18544">
    <property type="entry name" value="ABC_6TM_TmrA_like"/>
    <property type="match status" value="1"/>
</dbReference>
<keyword evidence="2 7" id="KW-0812">Transmembrane</keyword>
<protein>
    <submittedName>
        <fullName evidence="10">ABC transporter ATP-binding protein</fullName>
    </submittedName>
</protein>
<evidence type="ECO:0000256" key="2">
    <source>
        <dbReference type="ARBA" id="ARBA00022692"/>
    </source>
</evidence>
<evidence type="ECO:0000313" key="10">
    <source>
        <dbReference type="EMBL" id="NHM01644.1"/>
    </source>
</evidence>
<evidence type="ECO:0000313" key="11">
    <source>
        <dbReference type="Proteomes" id="UP000800984"/>
    </source>
</evidence>
<dbReference type="PROSITE" id="PS50893">
    <property type="entry name" value="ABC_TRANSPORTER_2"/>
    <property type="match status" value="1"/>
</dbReference>
<dbReference type="PROSITE" id="PS50929">
    <property type="entry name" value="ABC_TM1F"/>
    <property type="match status" value="1"/>
</dbReference>
<accession>A0ABX0I382</accession>
<feature type="domain" description="ABC transporter" evidence="8">
    <location>
        <begin position="364"/>
        <end position="598"/>
    </location>
</feature>
<dbReference type="Pfam" id="PF00664">
    <property type="entry name" value="ABC_membrane"/>
    <property type="match status" value="1"/>
</dbReference>
<evidence type="ECO:0000259" key="9">
    <source>
        <dbReference type="PROSITE" id="PS50929"/>
    </source>
</evidence>
<evidence type="ECO:0000256" key="7">
    <source>
        <dbReference type="SAM" id="Phobius"/>
    </source>
</evidence>
<feature type="transmembrane region" description="Helical" evidence="7">
    <location>
        <begin position="21"/>
        <end position="43"/>
    </location>
</feature>
<feature type="transmembrane region" description="Helical" evidence="7">
    <location>
        <begin position="264"/>
        <end position="294"/>
    </location>
</feature>
<dbReference type="InterPro" id="IPR036640">
    <property type="entry name" value="ABC1_TM_sf"/>
</dbReference>
<dbReference type="EMBL" id="JAAJBT010000002">
    <property type="protein sequence ID" value="NHM01644.1"/>
    <property type="molecule type" value="Genomic_DNA"/>
</dbReference>
<feature type="transmembrane region" description="Helical" evidence="7">
    <location>
        <begin position="161"/>
        <end position="180"/>
    </location>
</feature>
<feature type="transmembrane region" description="Helical" evidence="7">
    <location>
        <begin position="85"/>
        <end position="107"/>
    </location>
</feature>
<dbReference type="Proteomes" id="UP000800984">
    <property type="component" value="Unassembled WGS sequence"/>
</dbReference>
<keyword evidence="6 7" id="KW-0472">Membrane</keyword>
<reference evidence="10 11" key="1">
    <citation type="submission" date="2020-02" db="EMBL/GenBank/DDBJ databases">
        <authorList>
            <person name="Chen W.-M."/>
        </authorList>
    </citation>
    <scope>NUCLEOTIDE SEQUENCE [LARGE SCALE GENOMIC DNA]</scope>
    <source>
        <strain evidence="10 11">KDG-16</strain>
    </source>
</reference>
<dbReference type="Gene3D" id="1.20.1560.10">
    <property type="entry name" value="ABC transporter type 1, transmembrane domain"/>
    <property type="match status" value="1"/>
</dbReference>
<sequence length="609" mass="69356">MSVLKSSSFKKVLHYAKPFNSKLISVGFWAIFLAIVAALRPLILNITIDKYFVDASKETNVIQDYFLNVMRFILQDGNKAYNIKILVALMLVILILEVVAQYFFVYLSSWLGQDIVKVIREKLFAHLASFKTKYFDNEPVGKLITRCVSDMENIASIFSQGLFMIVSDVLKMIIVLAFMLLINWKITVIVLLIMPLILIATNIFNKKMKVAFNEVRNEVANLNTFIQERLTGMKIVQLFNREKIEYEKFKEINNKHNKAWLKNILYNSIFFPIADIISSITLGLVVYFGALFIINGDTETSVGQLISFNMYIAMLYNPLRQIADKFNVMQMGIVAADRVFEILETNEEVQNNGTIVAEKLKGNIKIENVRFSYLSNEEILKGINLEVKEAETIAIVGATGAGKSTIINLLNRFYEIDSGTISIDNININDYTLETLRKEIAMVLQDVFLFADSIYNNITLFDENVKREDVYEAAKKIGIHDFLMSLPNGYDYDVKERGVMLSSGQRQLIAFLRAYISNPSILILDEATSSIDSHSEELIQKATKTLTEGRTSIIIAHRLATIVNADCIIVMDKGLIVEKGNHKELLQLENGYYKKLYEAQFEKPEIFTS</sequence>
<dbReference type="SUPFAM" id="SSF52540">
    <property type="entry name" value="P-loop containing nucleoside triphosphate hydrolases"/>
    <property type="match status" value="1"/>
</dbReference>
<organism evidence="10 11">
    <name type="scientific">Flavobacterium difficile</name>
    <dbReference type="NCBI Taxonomy" id="2709659"/>
    <lineage>
        <taxon>Bacteria</taxon>
        <taxon>Pseudomonadati</taxon>
        <taxon>Bacteroidota</taxon>
        <taxon>Flavobacteriia</taxon>
        <taxon>Flavobacteriales</taxon>
        <taxon>Flavobacteriaceae</taxon>
        <taxon>Flavobacterium</taxon>
    </lineage>
</organism>
<keyword evidence="4 10" id="KW-0067">ATP-binding</keyword>
<keyword evidence="11" id="KW-1185">Reference proteome</keyword>
<evidence type="ECO:0000256" key="1">
    <source>
        <dbReference type="ARBA" id="ARBA00004651"/>
    </source>
</evidence>
<evidence type="ECO:0000256" key="6">
    <source>
        <dbReference type="ARBA" id="ARBA00023136"/>
    </source>
</evidence>
<dbReference type="CDD" id="cd03254">
    <property type="entry name" value="ABCC_Glucan_exporter_like"/>
    <property type="match status" value="1"/>
</dbReference>
<dbReference type="InterPro" id="IPR039421">
    <property type="entry name" value="Type_1_exporter"/>
</dbReference>
<dbReference type="Gene3D" id="3.40.50.300">
    <property type="entry name" value="P-loop containing nucleotide triphosphate hydrolases"/>
    <property type="match status" value="1"/>
</dbReference>